<dbReference type="SUPFAM" id="SSF103473">
    <property type="entry name" value="MFS general substrate transporter"/>
    <property type="match status" value="1"/>
</dbReference>
<evidence type="ECO:0000313" key="9">
    <source>
        <dbReference type="EMBL" id="KAL1848718.1"/>
    </source>
</evidence>
<dbReference type="PROSITE" id="PS50850">
    <property type="entry name" value="MFS"/>
    <property type="match status" value="1"/>
</dbReference>
<dbReference type="Pfam" id="PF07690">
    <property type="entry name" value="MFS_1"/>
    <property type="match status" value="1"/>
</dbReference>
<feature type="transmembrane region" description="Helical" evidence="7">
    <location>
        <begin position="490"/>
        <end position="511"/>
    </location>
</feature>
<feature type="transmembrane region" description="Helical" evidence="7">
    <location>
        <begin position="158"/>
        <end position="179"/>
    </location>
</feature>
<feature type="transmembrane region" description="Helical" evidence="7">
    <location>
        <begin position="191"/>
        <end position="218"/>
    </location>
</feature>
<reference evidence="9 10" key="1">
    <citation type="journal article" date="2024" name="IMA Fungus">
        <title>IMA Genome - F19 : A genome assembly and annotation guide to empower mycologists, including annotated draft genome sequences of Ceratocystis pirilliformis, Diaporthe australafricana, Fusarium ophioides, Paecilomyces lecythidis, and Sporothrix stenoceras.</title>
        <authorList>
            <person name="Aylward J."/>
            <person name="Wilson A.M."/>
            <person name="Visagie C.M."/>
            <person name="Spraker J."/>
            <person name="Barnes I."/>
            <person name="Buitendag C."/>
            <person name="Ceriani C."/>
            <person name="Del Mar Angel L."/>
            <person name="du Plessis D."/>
            <person name="Fuchs T."/>
            <person name="Gasser K."/>
            <person name="Kramer D."/>
            <person name="Li W."/>
            <person name="Munsamy K."/>
            <person name="Piso A."/>
            <person name="Price J.L."/>
            <person name="Sonnekus B."/>
            <person name="Thomas C."/>
            <person name="van der Nest A."/>
            <person name="van Dijk A."/>
            <person name="van Heerden A."/>
            <person name="van Vuuren N."/>
            <person name="Yilmaz N."/>
            <person name="Duong T.A."/>
            <person name="van der Merwe N.A."/>
            <person name="Wingfield M.J."/>
            <person name="Wingfield B.D."/>
        </authorList>
    </citation>
    <scope>NUCLEOTIDE SEQUENCE [LARGE SCALE GENOMIC DNA]</scope>
    <source>
        <strain evidence="9 10">CMW 18300</strain>
    </source>
</reference>
<feature type="transmembrane region" description="Helical" evidence="7">
    <location>
        <begin position="132"/>
        <end position="152"/>
    </location>
</feature>
<feature type="transmembrane region" description="Helical" evidence="7">
    <location>
        <begin position="382"/>
        <end position="404"/>
    </location>
</feature>
<feature type="region of interest" description="Disordered" evidence="6">
    <location>
        <begin position="1"/>
        <end position="50"/>
    </location>
</feature>
<feature type="transmembrane region" description="Helical" evidence="7">
    <location>
        <begin position="416"/>
        <end position="439"/>
    </location>
</feature>
<evidence type="ECO:0000256" key="6">
    <source>
        <dbReference type="SAM" id="MobiDB-lite"/>
    </source>
</evidence>
<evidence type="ECO:0000256" key="1">
    <source>
        <dbReference type="ARBA" id="ARBA00004141"/>
    </source>
</evidence>
<sequence>MSSLPIPGHTLEPETATSVTAKHNSETSKEQPNMLVSKADSETTAVNTDNEKPEPIAEYVAGVKLAVIVAAVSIASFLMLLDTMIVSTAIPRITDDFHSLADVGWYASAYQFGHLAPAGLTGRVYTHFNTKWAFLVFFAIFEIGSALCGAAVSSAMLIVGRFVAGLGAAGIANGSITIVSSCAPIEKRPALLGITMGSFYVNLPAGALAAAAMVVLHIPEQQTKQNPWSLLPRIHHHLDLVGFVLFAPAILMLLLALQFGGESYAWNSSQVIGLFCGSVAVFIVWFFWNRYRGDEAMIPYSIISRRDVLASGVYEAFLMSAVYGGIYYLPIYFQAVNNASAMMSGVYLLPMILAQLFMAGAAGGAGSGLYSILRPGSPTGEWVGFQIIAGFGSGAGLQLAIMAVQAALAGEELSSGIAFVMLTQALGPTVTLTLFNVLFSASLKSGIRQHVPNADATAIINAGATAFRNVVDPADLDGVVIAYADSLNNVFYLVAGLAAVCIIPLWGMGWYDLRKKEEDPAAQGQEKVDGSLA</sequence>
<feature type="domain" description="Major facilitator superfamily (MFS) profile" evidence="8">
    <location>
        <begin position="68"/>
        <end position="533"/>
    </location>
</feature>
<dbReference type="PANTHER" id="PTHR23501:SF193">
    <property type="entry name" value="MULTIDRUG TRANSPORTER, PUTATIVE (AFU_ORTHOLOGUE AFUA_8G00940)-RELATED"/>
    <property type="match status" value="1"/>
</dbReference>
<evidence type="ECO:0000256" key="7">
    <source>
        <dbReference type="SAM" id="Phobius"/>
    </source>
</evidence>
<feature type="transmembrane region" description="Helical" evidence="7">
    <location>
        <begin position="271"/>
        <end position="288"/>
    </location>
</feature>
<feature type="transmembrane region" description="Helical" evidence="7">
    <location>
        <begin position="308"/>
        <end position="333"/>
    </location>
</feature>
<dbReference type="PANTHER" id="PTHR23501">
    <property type="entry name" value="MAJOR FACILITATOR SUPERFAMILY"/>
    <property type="match status" value="1"/>
</dbReference>
<organism evidence="9 10">
    <name type="scientific">Diaporthe australafricana</name>
    <dbReference type="NCBI Taxonomy" id="127596"/>
    <lineage>
        <taxon>Eukaryota</taxon>
        <taxon>Fungi</taxon>
        <taxon>Dikarya</taxon>
        <taxon>Ascomycota</taxon>
        <taxon>Pezizomycotina</taxon>
        <taxon>Sordariomycetes</taxon>
        <taxon>Sordariomycetidae</taxon>
        <taxon>Diaporthales</taxon>
        <taxon>Diaporthaceae</taxon>
        <taxon>Diaporthe</taxon>
    </lineage>
</organism>
<dbReference type="InterPro" id="IPR036259">
    <property type="entry name" value="MFS_trans_sf"/>
</dbReference>
<gene>
    <name evidence="9" type="ORF">Daus18300_013508</name>
</gene>
<protein>
    <recommendedName>
        <fullName evidence="8">Major facilitator superfamily (MFS) profile domain-containing protein</fullName>
    </recommendedName>
</protein>
<keyword evidence="10" id="KW-1185">Reference proteome</keyword>
<comment type="subcellular location">
    <subcellularLocation>
        <location evidence="1">Membrane</location>
        <topology evidence="1">Multi-pass membrane protein</topology>
    </subcellularLocation>
</comment>
<evidence type="ECO:0000313" key="10">
    <source>
        <dbReference type="Proteomes" id="UP001583177"/>
    </source>
</evidence>
<accession>A0ABR3VYQ0</accession>
<keyword evidence="5 7" id="KW-0472">Membrane</keyword>
<evidence type="ECO:0000256" key="5">
    <source>
        <dbReference type="ARBA" id="ARBA00023136"/>
    </source>
</evidence>
<evidence type="ECO:0000256" key="3">
    <source>
        <dbReference type="ARBA" id="ARBA00022692"/>
    </source>
</evidence>
<feature type="transmembrane region" description="Helical" evidence="7">
    <location>
        <begin position="238"/>
        <end position="259"/>
    </location>
</feature>
<dbReference type="InterPro" id="IPR011701">
    <property type="entry name" value="MFS"/>
</dbReference>
<dbReference type="Gene3D" id="1.20.1250.20">
    <property type="entry name" value="MFS general substrate transporter like domains"/>
    <property type="match status" value="1"/>
</dbReference>
<dbReference type="Proteomes" id="UP001583177">
    <property type="component" value="Unassembled WGS sequence"/>
</dbReference>
<keyword evidence="3 7" id="KW-0812">Transmembrane</keyword>
<comment type="caution">
    <text evidence="9">The sequence shown here is derived from an EMBL/GenBank/DDBJ whole genome shotgun (WGS) entry which is preliminary data.</text>
</comment>
<feature type="transmembrane region" description="Helical" evidence="7">
    <location>
        <begin position="345"/>
        <end position="370"/>
    </location>
</feature>
<evidence type="ECO:0000256" key="4">
    <source>
        <dbReference type="ARBA" id="ARBA00022989"/>
    </source>
</evidence>
<evidence type="ECO:0000259" key="8">
    <source>
        <dbReference type="PROSITE" id="PS50850"/>
    </source>
</evidence>
<dbReference type="InterPro" id="IPR020846">
    <property type="entry name" value="MFS_dom"/>
</dbReference>
<proteinExistence type="inferred from homology"/>
<comment type="similarity">
    <text evidence="2">Belongs to the major facilitator superfamily. TCR/Tet family.</text>
</comment>
<name>A0ABR3VYQ0_9PEZI</name>
<keyword evidence="4 7" id="KW-1133">Transmembrane helix</keyword>
<dbReference type="EMBL" id="JAWRVE010000213">
    <property type="protein sequence ID" value="KAL1848718.1"/>
    <property type="molecule type" value="Genomic_DNA"/>
</dbReference>
<feature type="transmembrane region" description="Helical" evidence="7">
    <location>
        <begin position="59"/>
        <end position="81"/>
    </location>
</feature>
<evidence type="ECO:0000256" key="2">
    <source>
        <dbReference type="ARBA" id="ARBA00007520"/>
    </source>
</evidence>